<comment type="caution">
    <text evidence="6">The sequence shown here is derived from an EMBL/GenBank/DDBJ whole genome shotgun (WGS) entry which is preliminary data.</text>
</comment>
<evidence type="ECO:0000256" key="5">
    <source>
        <dbReference type="SAM" id="Phobius"/>
    </source>
</evidence>
<sequence>MNHPTFVEDHEQSLVERFHSSSLHSSQHVIPVGIIIGIGIQHTPGTSGETTSAILQALTCGIFLHVIFGDFLPTEFSRGRDRILRVLFVVLGFIINAVVIFSLVKMENKYGA</sequence>
<evidence type="ECO:0000256" key="4">
    <source>
        <dbReference type="ARBA" id="ARBA00023136"/>
    </source>
</evidence>
<keyword evidence="3 5" id="KW-1133">Transmembrane helix</keyword>
<dbReference type="Proteomes" id="UP001054945">
    <property type="component" value="Unassembled WGS sequence"/>
</dbReference>
<reference evidence="6 7" key="1">
    <citation type="submission" date="2021-06" db="EMBL/GenBank/DDBJ databases">
        <title>Caerostris extrusa draft genome.</title>
        <authorList>
            <person name="Kono N."/>
            <person name="Arakawa K."/>
        </authorList>
    </citation>
    <scope>NUCLEOTIDE SEQUENCE [LARGE SCALE GENOMIC DNA]</scope>
</reference>
<dbReference type="AlphaFoldDB" id="A0AAV4WSX1"/>
<dbReference type="GO" id="GO:0046873">
    <property type="term" value="F:metal ion transmembrane transporter activity"/>
    <property type="evidence" value="ECO:0007669"/>
    <property type="project" value="InterPro"/>
</dbReference>
<dbReference type="InterPro" id="IPR003689">
    <property type="entry name" value="ZIP"/>
</dbReference>
<evidence type="ECO:0000256" key="2">
    <source>
        <dbReference type="ARBA" id="ARBA00022692"/>
    </source>
</evidence>
<keyword evidence="4 5" id="KW-0472">Membrane</keyword>
<dbReference type="Pfam" id="PF02535">
    <property type="entry name" value="Zip"/>
    <property type="match status" value="1"/>
</dbReference>
<gene>
    <name evidence="6" type="primary">slc39a3</name>
    <name evidence="6" type="ORF">CEXT_224891</name>
</gene>
<proteinExistence type="predicted"/>
<dbReference type="GO" id="GO:0016020">
    <property type="term" value="C:membrane"/>
    <property type="evidence" value="ECO:0007669"/>
    <property type="project" value="UniProtKB-SubCell"/>
</dbReference>
<organism evidence="6 7">
    <name type="scientific">Caerostris extrusa</name>
    <name type="common">Bark spider</name>
    <name type="synonym">Caerostris bankana</name>
    <dbReference type="NCBI Taxonomy" id="172846"/>
    <lineage>
        <taxon>Eukaryota</taxon>
        <taxon>Metazoa</taxon>
        <taxon>Ecdysozoa</taxon>
        <taxon>Arthropoda</taxon>
        <taxon>Chelicerata</taxon>
        <taxon>Arachnida</taxon>
        <taxon>Araneae</taxon>
        <taxon>Araneomorphae</taxon>
        <taxon>Entelegynae</taxon>
        <taxon>Araneoidea</taxon>
        <taxon>Araneidae</taxon>
        <taxon>Caerostris</taxon>
    </lineage>
</organism>
<feature type="transmembrane region" description="Helical" evidence="5">
    <location>
        <begin position="53"/>
        <end position="72"/>
    </location>
</feature>
<dbReference type="EMBL" id="BPLR01016728">
    <property type="protein sequence ID" value="GIY86020.1"/>
    <property type="molecule type" value="Genomic_DNA"/>
</dbReference>
<evidence type="ECO:0000256" key="1">
    <source>
        <dbReference type="ARBA" id="ARBA00004141"/>
    </source>
</evidence>
<protein>
    <submittedName>
        <fullName evidence="6">Zinc transporter ZIP3</fullName>
    </submittedName>
</protein>
<comment type="subcellular location">
    <subcellularLocation>
        <location evidence="1">Membrane</location>
        <topology evidence="1">Multi-pass membrane protein</topology>
    </subcellularLocation>
</comment>
<evidence type="ECO:0000313" key="7">
    <source>
        <dbReference type="Proteomes" id="UP001054945"/>
    </source>
</evidence>
<name>A0AAV4WSX1_CAEEX</name>
<feature type="transmembrane region" description="Helical" evidence="5">
    <location>
        <begin position="84"/>
        <end position="104"/>
    </location>
</feature>
<accession>A0AAV4WSX1</accession>
<evidence type="ECO:0000256" key="3">
    <source>
        <dbReference type="ARBA" id="ARBA00022989"/>
    </source>
</evidence>
<keyword evidence="2 5" id="KW-0812">Transmembrane</keyword>
<evidence type="ECO:0000313" key="6">
    <source>
        <dbReference type="EMBL" id="GIY86020.1"/>
    </source>
</evidence>
<keyword evidence="7" id="KW-1185">Reference proteome</keyword>